<keyword evidence="2" id="KW-0472">Membrane</keyword>
<feature type="transmembrane region" description="Helical" evidence="2">
    <location>
        <begin position="109"/>
        <end position="127"/>
    </location>
</feature>
<protein>
    <submittedName>
        <fullName evidence="3">Uncharacterized protein</fullName>
    </submittedName>
</protein>
<feature type="region of interest" description="Disordered" evidence="1">
    <location>
        <begin position="1"/>
        <end position="21"/>
    </location>
</feature>
<reference evidence="3 4" key="1">
    <citation type="journal article" date="2017" name="BMC Genomics">
        <title>Chromosome level assembly and secondary metabolite potential of the parasitic fungus Cordyceps militaris.</title>
        <authorList>
            <person name="Kramer G.J."/>
            <person name="Nodwell J.R."/>
        </authorList>
    </citation>
    <scope>NUCLEOTIDE SEQUENCE [LARGE SCALE GENOMIC DNA]</scope>
    <source>
        <strain evidence="3 4">ATCC 34164</strain>
    </source>
</reference>
<dbReference type="EMBL" id="CP023327">
    <property type="protein sequence ID" value="ATY66546.1"/>
    <property type="molecule type" value="Genomic_DNA"/>
</dbReference>
<evidence type="ECO:0000256" key="1">
    <source>
        <dbReference type="SAM" id="MobiDB-lite"/>
    </source>
</evidence>
<feature type="transmembrane region" description="Helical" evidence="2">
    <location>
        <begin position="139"/>
        <end position="157"/>
    </location>
</feature>
<name>A0A2H4STW5_CORMI</name>
<keyword evidence="2" id="KW-0812">Transmembrane</keyword>
<feature type="transmembrane region" description="Helical" evidence="2">
    <location>
        <begin position="72"/>
        <end position="89"/>
    </location>
</feature>
<sequence length="388" mass="42433">MAPRRGGSFGSGSGSGGSGRGPSCSSCDSAMSALFLDLYDNGNLYGLLVINALFAAALLVPLALNRRPLAKLALLASFLFFTGCVFQSVRWGLIIPDNWILHGYRVESSVVVLLQRLGWPAVLAALLRAMRPGRLSAAAAWAGVLLLGVLNLAYAALDFVVSDAAIKDWETPPSGWILGDRDWALLWTPGMVRSFTDQPTREHEPGTWSLNTARNRAWLLYLPAESGIFRKRDAQIKLGLAADVIALLVVLALAGVHAVTWRRQGKAELPRRRSFLAIAVGGLLLSALFRIIVSARWILPNWRIITNPELWEDWLSYFPDTNTLSEYVRMPSDWLPGYRTTLGAFPVLQALFEQIGPVVACVLVVLSMAAERRAARAAGQQQRMVAKV</sequence>
<organism evidence="3 4">
    <name type="scientific">Cordyceps militaris</name>
    <name type="common">Caterpillar fungus</name>
    <name type="synonym">Clavaria militaris</name>
    <dbReference type="NCBI Taxonomy" id="73501"/>
    <lineage>
        <taxon>Eukaryota</taxon>
        <taxon>Fungi</taxon>
        <taxon>Dikarya</taxon>
        <taxon>Ascomycota</taxon>
        <taxon>Pezizomycotina</taxon>
        <taxon>Sordariomycetes</taxon>
        <taxon>Hypocreomycetidae</taxon>
        <taxon>Hypocreales</taxon>
        <taxon>Cordycipitaceae</taxon>
        <taxon>Cordyceps</taxon>
    </lineage>
</organism>
<proteinExistence type="predicted"/>
<feature type="transmembrane region" description="Helical" evidence="2">
    <location>
        <begin position="344"/>
        <end position="366"/>
    </location>
</feature>
<feature type="transmembrane region" description="Helical" evidence="2">
    <location>
        <begin position="44"/>
        <end position="65"/>
    </location>
</feature>
<dbReference type="VEuPathDB" id="FungiDB:A9K55_000680"/>
<dbReference type="OrthoDB" id="3797113at2759"/>
<keyword evidence="2" id="KW-1133">Transmembrane helix</keyword>
<feature type="transmembrane region" description="Helical" evidence="2">
    <location>
        <begin position="273"/>
        <end position="293"/>
    </location>
</feature>
<evidence type="ECO:0000256" key="2">
    <source>
        <dbReference type="SAM" id="Phobius"/>
    </source>
</evidence>
<evidence type="ECO:0000313" key="3">
    <source>
        <dbReference type="EMBL" id="ATY66546.1"/>
    </source>
</evidence>
<evidence type="ECO:0000313" key="4">
    <source>
        <dbReference type="Proteomes" id="UP000323067"/>
    </source>
</evidence>
<dbReference type="AlphaFoldDB" id="A0A2H4STW5"/>
<gene>
    <name evidence="3" type="ORF">A9K55_000680</name>
</gene>
<accession>A0A2H4STW5</accession>
<feature type="transmembrane region" description="Helical" evidence="2">
    <location>
        <begin position="240"/>
        <end position="261"/>
    </location>
</feature>
<feature type="compositionally biased region" description="Gly residues" evidence="1">
    <location>
        <begin position="7"/>
        <end position="20"/>
    </location>
</feature>
<dbReference type="Proteomes" id="UP000323067">
    <property type="component" value="Chromosome ii"/>
</dbReference>